<protein>
    <submittedName>
        <fullName evidence="1">Uncharacterized protein</fullName>
    </submittedName>
</protein>
<dbReference type="EMBL" id="CM002876">
    <property type="protein sequence ID" value="KFK27497.1"/>
    <property type="molecule type" value="Genomic_DNA"/>
</dbReference>
<organism evidence="1 2">
    <name type="scientific">Arabis alpina</name>
    <name type="common">Alpine rock-cress</name>
    <dbReference type="NCBI Taxonomy" id="50452"/>
    <lineage>
        <taxon>Eukaryota</taxon>
        <taxon>Viridiplantae</taxon>
        <taxon>Streptophyta</taxon>
        <taxon>Embryophyta</taxon>
        <taxon>Tracheophyta</taxon>
        <taxon>Spermatophyta</taxon>
        <taxon>Magnoliopsida</taxon>
        <taxon>eudicotyledons</taxon>
        <taxon>Gunneridae</taxon>
        <taxon>Pentapetalae</taxon>
        <taxon>rosids</taxon>
        <taxon>malvids</taxon>
        <taxon>Brassicales</taxon>
        <taxon>Brassicaceae</taxon>
        <taxon>Arabideae</taxon>
        <taxon>Arabis</taxon>
    </lineage>
</organism>
<proteinExistence type="predicted"/>
<keyword evidence="2" id="KW-1185">Reference proteome</keyword>
<dbReference type="Proteomes" id="UP000029120">
    <property type="component" value="Chromosome 8"/>
</dbReference>
<sequence length="37" mass="4385">MFRQKIKDPFRFGFGSPLFLLLLLPSSSDSQIREREK</sequence>
<reference evidence="2" key="1">
    <citation type="journal article" date="2015" name="Nat. Plants">
        <title>Genome expansion of Arabis alpina linked with retrotransposition and reduced symmetric DNA methylation.</title>
        <authorList>
            <person name="Willing E.M."/>
            <person name="Rawat V."/>
            <person name="Mandakova T."/>
            <person name="Maumus F."/>
            <person name="James G.V."/>
            <person name="Nordstroem K.J."/>
            <person name="Becker C."/>
            <person name="Warthmann N."/>
            <person name="Chica C."/>
            <person name="Szarzynska B."/>
            <person name="Zytnicki M."/>
            <person name="Albani M.C."/>
            <person name="Kiefer C."/>
            <person name="Bergonzi S."/>
            <person name="Castaings L."/>
            <person name="Mateos J.L."/>
            <person name="Berns M.C."/>
            <person name="Bujdoso N."/>
            <person name="Piofczyk T."/>
            <person name="de Lorenzo L."/>
            <person name="Barrero-Sicilia C."/>
            <person name="Mateos I."/>
            <person name="Piednoel M."/>
            <person name="Hagmann J."/>
            <person name="Chen-Min-Tao R."/>
            <person name="Iglesias-Fernandez R."/>
            <person name="Schuster S.C."/>
            <person name="Alonso-Blanco C."/>
            <person name="Roudier F."/>
            <person name="Carbonero P."/>
            <person name="Paz-Ares J."/>
            <person name="Davis S.J."/>
            <person name="Pecinka A."/>
            <person name="Quesneville H."/>
            <person name="Colot V."/>
            <person name="Lysak M.A."/>
            <person name="Weigel D."/>
            <person name="Coupland G."/>
            <person name="Schneeberger K."/>
        </authorList>
    </citation>
    <scope>NUCLEOTIDE SEQUENCE [LARGE SCALE GENOMIC DNA]</scope>
    <source>
        <strain evidence="2">cv. Pajares</strain>
    </source>
</reference>
<evidence type="ECO:0000313" key="1">
    <source>
        <dbReference type="EMBL" id="KFK27497.1"/>
    </source>
</evidence>
<accession>A0A087GC95</accession>
<gene>
    <name evidence="1" type="ordered locus">AALP_Aa8g390500</name>
</gene>
<dbReference type="Gramene" id="KFK27497">
    <property type="protein sequence ID" value="KFK27497"/>
    <property type="gene ID" value="AALP_AA8G390500"/>
</dbReference>
<evidence type="ECO:0000313" key="2">
    <source>
        <dbReference type="Proteomes" id="UP000029120"/>
    </source>
</evidence>
<dbReference type="AlphaFoldDB" id="A0A087GC95"/>
<name>A0A087GC95_ARAAL</name>